<protein>
    <submittedName>
        <fullName evidence="1">Uncharacterized protein</fullName>
    </submittedName>
</protein>
<evidence type="ECO:0000313" key="2">
    <source>
        <dbReference type="Proteomes" id="UP001160301"/>
    </source>
</evidence>
<evidence type="ECO:0000313" key="1">
    <source>
        <dbReference type="EMBL" id="MDI1434890.1"/>
    </source>
</evidence>
<sequence length="94" mass="9762">MPSAGGVGAARGDLSVERYARIKVDLWGAQAALHEVLARYGIDEVAWRVHERQQAEALAGEAREGRCDLALALCAAFEAAKAPGVAPPPLGGIA</sequence>
<dbReference type="EMBL" id="JARZHI010000049">
    <property type="protein sequence ID" value="MDI1434890.1"/>
    <property type="molecule type" value="Genomic_DNA"/>
</dbReference>
<proteinExistence type="predicted"/>
<name>A0ABT6P2R1_9BACT</name>
<dbReference type="RefSeq" id="WP_284721349.1">
    <property type="nucleotide sequence ID" value="NZ_JARZHI010000049.1"/>
</dbReference>
<organism evidence="1 2">
    <name type="scientific">Polyangium sorediatum</name>
    <dbReference type="NCBI Taxonomy" id="889274"/>
    <lineage>
        <taxon>Bacteria</taxon>
        <taxon>Pseudomonadati</taxon>
        <taxon>Myxococcota</taxon>
        <taxon>Polyangia</taxon>
        <taxon>Polyangiales</taxon>
        <taxon>Polyangiaceae</taxon>
        <taxon>Polyangium</taxon>
    </lineage>
</organism>
<gene>
    <name evidence="1" type="ORF">QHF89_35640</name>
</gene>
<comment type="caution">
    <text evidence="1">The sequence shown here is derived from an EMBL/GenBank/DDBJ whole genome shotgun (WGS) entry which is preliminary data.</text>
</comment>
<accession>A0ABT6P2R1</accession>
<keyword evidence="2" id="KW-1185">Reference proteome</keyword>
<reference evidence="1 2" key="1">
    <citation type="submission" date="2023-04" db="EMBL/GenBank/DDBJ databases">
        <title>The genome sequence of Polyangium sorediatum DSM14670.</title>
        <authorList>
            <person name="Zhang X."/>
        </authorList>
    </citation>
    <scope>NUCLEOTIDE SEQUENCE [LARGE SCALE GENOMIC DNA]</scope>
    <source>
        <strain evidence="1 2">DSM 14670</strain>
    </source>
</reference>
<dbReference type="Proteomes" id="UP001160301">
    <property type="component" value="Unassembled WGS sequence"/>
</dbReference>